<feature type="transmembrane region" description="Helical" evidence="1">
    <location>
        <begin position="12"/>
        <end position="29"/>
    </location>
</feature>
<name>A0A174CCJ6_9FIRM</name>
<keyword evidence="1" id="KW-0472">Membrane</keyword>
<gene>
    <name evidence="3" type="ORF">EAI93_13615</name>
    <name evidence="2" type="ORF">ERS852456_01593</name>
</gene>
<reference evidence="3 5" key="2">
    <citation type="journal article" date="2019" name="Science, e1252229">
        <title>Invertible promoters mediate bacterial phase variation, antibiotic resistance, and host adaptation in the gut.</title>
        <authorList>
            <person name="Jiang X."/>
            <person name="Hall A.B."/>
            <person name="Arthur T.D."/>
            <person name="Plichta D.R."/>
            <person name="Covington C.T."/>
            <person name="Poyet M."/>
            <person name="Crothers J."/>
            <person name="Moses P.L."/>
            <person name="Tolonen A.C."/>
            <person name="Vlamakis H."/>
            <person name="Alm E.J."/>
            <person name="Xavier R.J."/>
        </authorList>
    </citation>
    <scope>NUCLEOTIDE SEQUENCE [LARGE SCALE GENOMIC DNA]</scope>
    <source>
        <strain evidence="5">aa_0143</strain>
        <strain evidence="3">Aa_0143</strain>
    </source>
</reference>
<dbReference type="AlphaFoldDB" id="A0A174CCJ6"/>
<dbReference type="EMBL" id="CYZO01000019">
    <property type="protein sequence ID" value="CUO09565.1"/>
    <property type="molecule type" value="Genomic_DNA"/>
</dbReference>
<sequence length="67" mass="7943">MIKKLIKKEKKQLIALFISLISLIIFSLIDNKIDKIFLFFFIGDLIIIFVDVCLELKKDWKGKKDKK</sequence>
<dbReference type="Proteomes" id="UP000095787">
    <property type="component" value="Unassembled WGS sequence"/>
</dbReference>
<protein>
    <submittedName>
        <fullName evidence="2">Uncharacterized protein</fullName>
    </submittedName>
</protein>
<evidence type="ECO:0000313" key="3">
    <source>
        <dbReference type="EMBL" id="RYS76129.1"/>
    </source>
</evidence>
<evidence type="ECO:0000313" key="2">
    <source>
        <dbReference type="EMBL" id="CUO09565.1"/>
    </source>
</evidence>
<evidence type="ECO:0000256" key="1">
    <source>
        <dbReference type="SAM" id="Phobius"/>
    </source>
</evidence>
<reference evidence="2 4" key="1">
    <citation type="submission" date="2015-09" db="EMBL/GenBank/DDBJ databases">
        <authorList>
            <consortium name="Pathogen Informatics"/>
        </authorList>
    </citation>
    <scope>NUCLEOTIDE SEQUENCE [LARGE SCALE GENOMIC DNA]</scope>
    <source>
        <strain evidence="2 4">2789STDY5834841</strain>
    </source>
</reference>
<keyword evidence="1" id="KW-0812">Transmembrane</keyword>
<feature type="transmembrane region" description="Helical" evidence="1">
    <location>
        <begin position="35"/>
        <end position="54"/>
    </location>
</feature>
<evidence type="ECO:0000313" key="5">
    <source>
        <dbReference type="Proteomes" id="UP000292665"/>
    </source>
</evidence>
<evidence type="ECO:0000313" key="4">
    <source>
        <dbReference type="Proteomes" id="UP000095787"/>
    </source>
</evidence>
<proteinExistence type="predicted"/>
<accession>A0A174CCJ6</accession>
<dbReference type="Proteomes" id="UP000292665">
    <property type="component" value="Unassembled WGS sequence"/>
</dbReference>
<dbReference type="RefSeq" id="WP_009321477.1">
    <property type="nucleotide sequence ID" value="NZ_AP028249.1"/>
</dbReference>
<organism evidence="2 4">
    <name type="scientific">[Ruminococcus] torques</name>
    <dbReference type="NCBI Taxonomy" id="33039"/>
    <lineage>
        <taxon>Bacteria</taxon>
        <taxon>Bacillati</taxon>
        <taxon>Bacillota</taxon>
        <taxon>Clostridia</taxon>
        <taxon>Lachnospirales</taxon>
        <taxon>Lachnospiraceae</taxon>
        <taxon>Mediterraneibacter</taxon>
    </lineage>
</organism>
<dbReference type="GeneID" id="97329888"/>
<keyword evidence="1" id="KW-1133">Transmembrane helix</keyword>
<dbReference type="EMBL" id="RCYR01000053">
    <property type="protein sequence ID" value="RYS76129.1"/>
    <property type="molecule type" value="Genomic_DNA"/>
</dbReference>